<sequence length="154" mass="16419">MLSMALCGLKVTCEKYCVPTGSHPSMTSPHPQEERTSLPQLMSGPPHIFGMDQACAGSALPRHDVFPGAHTPSKPHRTTAGFPLQPSATIPHSTQEKGCAVSYLRTQPSRYLSVAAYRVVRTGTGAIVQASRDIPPGTFAKRGRNAWPGASPLD</sequence>
<evidence type="ECO:0000313" key="1">
    <source>
        <dbReference type="EMBL" id="RDX40850.1"/>
    </source>
</evidence>
<reference evidence="1 2" key="1">
    <citation type="journal article" date="2018" name="Biotechnol. Biofuels">
        <title>Integrative visual omics of the white-rot fungus Polyporus brumalis exposes the biotechnological potential of its oxidative enzymes for delignifying raw plant biomass.</title>
        <authorList>
            <person name="Miyauchi S."/>
            <person name="Rancon A."/>
            <person name="Drula E."/>
            <person name="Hage H."/>
            <person name="Chaduli D."/>
            <person name="Favel A."/>
            <person name="Grisel S."/>
            <person name="Henrissat B."/>
            <person name="Herpoel-Gimbert I."/>
            <person name="Ruiz-Duenas F.J."/>
            <person name="Chevret D."/>
            <person name="Hainaut M."/>
            <person name="Lin J."/>
            <person name="Wang M."/>
            <person name="Pangilinan J."/>
            <person name="Lipzen A."/>
            <person name="Lesage-Meessen L."/>
            <person name="Navarro D."/>
            <person name="Riley R."/>
            <person name="Grigoriev I.V."/>
            <person name="Zhou S."/>
            <person name="Raouche S."/>
            <person name="Rosso M.N."/>
        </authorList>
    </citation>
    <scope>NUCLEOTIDE SEQUENCE [LARGE SCALE GENOMIC DNA]</scope>
    <source>
        <strain evidence="1 2">BRFM 1820</strain>
    </source>
</reference>
<accession>A0A371CKQ7</accession>
<proteinExistence type="predicted"/>
<protein>
    <submittedName>
        <fullName evidence="1">Uncharacterized protein</fullName>
    </submittedName>
</protein>
<dbReference type="Proteomes" id="UP000256964">
    <property type="component" value="Unassembled WGS sequence"/>
</dbReference>
<keyword evidence="2" id="KW-1185">Reference proteome</keyword>
<evidence type="ECO:0000313" key="2">
    <source>
        <dbReference type="Proteomes" id="UP000256964"/>
    </source>
</evidence>
<organism evidence="1 2">
    <name type="scientific">Lentinus brumalis</name>
    <dbReference type="NCBI Taxonomy" id="2498619"/>
    <lineage>
        <taxon>Eukaryota</taxon>
        <taxon>Fungi</taxon>
        <taxon>Dikarya</taxon>
        <taxon>Basidiomycota</taxon>
        <taxon>Agaricomycotina</taxon>
        <taxon>Agaricomycetes</taxon>
        <taxon>Polyporales</taxon>
        <taxon>Polyporaceae</taxon>
        <taxon>Lentinus</taxon>
    </lineage>
</organism>
<gene>
    <name evidence="1" type="ORF">OH76DRAFT_284223</name>
</gene>
<dbReference type="EMBL" id="KZ857534">
    <property type="protein sequence ID" value="RDX40850.1"/>
    <property type="molecule type" value="Genomic_DNA"/>
</dbReference>
<name>A0A371CKQ7_9APHY</name>
<dbReference type="AlphaFoldDB" id="A0A371CKQ7"/>